<dbReference type="HAMAP" id="MF_01201">
    <property type="entry name" value="Ala_racemase"/>
    <property type="match status" value="1"/>
</dbReference>
<evidence type="ECO:0000256" key="7">
    <source>
        <dbReference type="ARBA" id="ARBA00023235"/>
    </source>
</evidence>
<dbReference type="GO" id="GO:0030170">
    <property type="term" value="F:pyridoxal phosphate binding"/>
    <property type="evidence" value="ECO:0007669"/>
    <property type="project" value="UniProtKB-UniRule"/>
</dbReference>
<reference evidence="13" key="2">
    <citation type="submission" date="2020-09" db="EMBL/GenBank/DDBJ databases">
        <authorList>
            <person name="Sun Q."/>
            <person name="Kim S."/>
        </authorList>
    </citation>
    <scope>NUCLEOTIDE SEQUENCE</scope>
    <source>
        <strain evidence="13">KCTC 22169</strain>
    </source>
</reference>
<organism evidence="13 14">
    <name type="scientific">Saccharospirillum salsuginis</name>
    <dbReference type="NCBI Taxonomy" id="418750"/>
    <lineage>
        <taxon>Bacteria</taxon>
        <taxon>Pseudomonadati</taxon>
        <taxon>Pseudomonadota</taxon>
        <taxon>Gammaproteobacteria</taxon>
        <taxon>Oceanospirillales</taxon>
        <taxon>Saccharospirillaceae</taxon>
        <taxon>Saccharospirillum</taxon>
    </lineage>
</organism>
<evidence type="ECO:0000256" key="11">
    <source>
        <dbReference type="PIRSR" id="PIRSR600821-52"/>
    </source>
</evidence>
<evidence type="ECO:0000256" key="4">
    <source>
        <dbReference type="ARBA" id="ARBA00007880"/>
    </source>
</evidence>
<feature type="active site" description="Proton acceptor; specific for D-alanine" evidence="9">
    <location>
        <position position="35"/>
    </location>
</feature>
<keyword evidence="6 9" id="KW-0663">Pyridoxal phosphate</keyword>
<comment type="pathway">
    <text evidence="8 9">Amino-acid biosynthesis; D-alanine biosynthesis; D-alanine from L-alanine: step 1/1.</text>
</comment>
<dbReference type="NCBIfam" id="TIGR00492">
    <property type="entry name" value="alr"/>
    <property type="match status" value="1"/>
</dbReference>
<protein>
    <recommendedName>
        <fullName evidence="5 9">Alanine racemase</fullName>
        <ecNumber evidence="5 9">5.1.1.1</ecNumber>
    </recommendedName>
</protein>
<sequence>MSRGTRALIDAGALRANLERVRTLAPNSRVWAVVKADGYGHGAVNVALALSDADGFAVATLAEAQCLRDAGIEHPILLLEGTIDLEQARQAIALRCDTVVHQTEQLAHLEQLADERHEQRLWLKVDTGMHRLGVAPEAAPDYLERLRALGPRHPVGLMTHFASADEADPTPTEQQIKVFESCEPGEVPACLANSAGVMAWPRSHRDWVRPGIMLYGASPGFDKTGLDLGLKPAMTLTAPVIAVREIPAGDRVGYGGRWQARRPSRIATLAIGYGDGYPRHAPDGTPVWLHGRRVPLVGKVSMDMITIDVTDLDRIEIGEDAELWGAHLSVDEVATHIGTVGYELLTRVSPRVEKRLLL</sequence>
<evidence type="ECO:0000313" key="14">
    <source>
        <dbReference type="Proteomes" id="UP000626148"/>
    </source>
</evidence>
<dbReference type="InterPro" id="IPR011079">
    <property type="entry name" value="Ala_racemase_C"/>
</dbReference>
<reference evidence="13" key="1">
    <citation type="journal article" date="2014" name="Int. J. Syst. Evol. Microbiol.">
        <title>Complete genome sequence of Corynebacterium casei LMG S-19264T (=DSM 44701T), isolated from a smear-ripened cheese.</title>
        <authorList>
            <consortium name="US DOE Joint Genome Institute (JGI-PGF)"/>
            <person name="Walter F."/>
            <person name="Albersmeier A."/>
            <person name="Kalinowski J."/>
            <person name="Ruckert C."/>
        </authorList>
    </citation>
    <scope>NUCLEOTIDE SEQUENCE</scope>
    <source>
        <strain evidence="13">KCTC 22169</strain>
    </source>
</reference>
<dbReference type="PANTHER" id="PTHR30511:SF4">
    <property type="entry name" value="ALANINE RACEMASE, BIOSYNTHETIC"/>
    <property type="match status" value="1"/>
</dbReference>
<dbReference type="InterPro" id="IPR029066">
    <property type="entry name" value="PLP-binding_barrel"/>
</dbReference>
<dbReference type="InterPro" id="IPR020622">
    <property type="entry name" value="Ala_racemase_pyridoxalP-BS"/>
</dbReference>
<evidence type="ECO:0000256" key="1">
    <source>
        <dbReference type="ARBA" id="ARBA00000316"/>
    </source>
</evidence>
<comment type="function">
    <text evidence="9">Catalyzes the interconversion of L-alanine and D-alanine. May also act on other amino acids.</text>
</comment>
<feature type="modified residue" description="N6-(pyridoxal phosphate)lysine" evidence="9 10">
    <location>
        <position position="35"/>
    </location>
</feature>
<dbReference type="EMBL" id="BMXR01000001">
    <property type="protein sequence ID" value="GGX38164.1"/>
    <property type="molecule type" value="Genomic_DNA"/>
</dbReference>
<dbReference type="SUPFAM" id="SSF50621">
    <property type="entry name" value="Alanine racemase C-terminal domain-like"/>
    <property type="match status" value="1"/>
</dbReference>
<comment type="similarity">
    <text evidence="4 9">Belongs to the alanine racemase family.</text>
</comment>
<dbReference type="Proteomes" id="UP000626148">
    <property type="component" value="Unassembled WGS sequence"/>
</dbReference>
<dbReference type="RefSeq" id="WP_189606474.1">
    <property type="nucleotide sequence ID" value="NZ_BMXR01000001.1"/>
</dbReference>
<dbReference type="EC" id="5.1.1.1" evidence="5 9"/>
<keyword evidence="14" id="KW-1185">Reference proteome</keyword>
<dbReference type="GO" id="GO:0030632">
    <property type="term" value="P:D-alanine biosynthetic process"/>
    <property type="evidence" value="ECO:0007669"/>
    <property type="project" value="UniProtKB-UniRule"/>
</dbReference>
<evidence type="ECO:0000256" key="8">
    <source>
        <dbReference type="ARBA" id="ARBA00037912"/>
    </source>
</evidence>
<comment type="caution">
    <text evidence="13">The sequence shown here is derived from an EMBL/GenBank/DDBJ whole genome shotgun (WGS) entry which is preliminary data.</text>
</comment>
<evidence type="ECO:0000256" key="9">
    <source>
        <dbReference type="HAMAP-Rule" id="MF_01201"/>
    </source>
</evidence>
<dbReference type="InterPro" id="IPR001608">
    <property type="entry name" value="Ala_racemase_N"/>
</dbReference>
<feature type="domain" description="Alanine racemase C-terminal" evidence="12">
    <location>
        <begin position="233"/>
        <end position="357"/>
    </location>
</feature>
<dbReference type="GO" id="GO:0005829">
    <property type="term" value="C:cytosol"/>
    <property type="evidence" value="ECO:0007669"/>
    <property type="project" value="TreeGrafter"/>
</dbReference>
<dbReference type="GO" id="GO:0008784">
    <property type="term" value="F:alanine racemase activity"/>
    <property type="evidence" value="ECO:0007669"/>
    <property type="project" value="UniProtKB-UniRule"/>
</dbReference>
<evidence type="ECO:0000259" key="12">
    <source>
        <dbReference type="SMART" id="SM01005"/>
    </source>
</evidence>
<comment type="pathway">
    <text evidence="3">Cell wall biogenesis; peptidoglycan biosynthesis.</text>
</comment>
<dbReference type="InterPro" id="IPR000821">
    <property type="entry name" value="Ala_racemase"/>
</dbReference>
<dbReference type="CDD" id="cd06827">
    <property type="entry name" value="PLPDE_III_AR_proteobact"/>
    <property type="match status" value="1"/>
</dbReference>
<dbReference type="Pfam" id="PF01168">
    <property type="entry name" value="Ala_racemase_N"/>
    <property type="match status" value="1"/>
</dbReference>
<dbReference type="SUPFAM" id="SSF51419">
    <property type="entry name" value="PLP-binding barrel"/>
    <property type="match status" value="1"/>
</dbReference>
<proteinExistence type="inferred from homology"/>
<keyword evidence="7 9" id="KW-0413">Isomerase</keyword>
<evidence type="ECO:0000256" key="5">
    <source>
        <dbReference type="ARBA" id="ARBA00013089"/>
    </source>
</evidence>
<dbReference type="Gene3D" id="2.40.37.10">
    <property type="entry name" value="Lyase, Ornithine Decarboxylase, Chain A, domain 1"/>
    <property type="match status" value="1"/>
</dbReference>
<dbReference type="PROSITE" id="PS00395">
    <property type="entry name" value="ALANINE_RACEMASE"/>
    <property type="match status" value="1"/>
</dbReference>
<accession>A0A918K0J4</accession>
<evidence type="ECO:0000256" key="3">
    <source>
        <dbReference type="ARBA" id="ARBA00004752"/>
    </source>
</evidence>
<feature type="active site" description="Proton acceptor; specific for L-alanine" evidence="9">
    <location>
        <position position="254"/>
    </location>
</feature>
<comment type="cofactor">
    <cofactor evidence="2 9 10">
        <name>pyridoxal 5'-phosphate</name>
        <dbReference type="ChEBI" id="CHEBI:597326"/>
    </cofactor>
</comment>
<dbReference type="PRINTS" id="PR00992">
    <property type="entry name" value="ALARACEMASE"/>
</dbReference>
<dbReference type="Gene3D" id="3.20.20.10">
    <property type="entry name" value="Alanine racemase"/>
    <property type="match status" value="1"/>
</dbReference>
<name>A0A918K0J4_9GAMM</name>
<dbReference type="InterPro" id="IPR009006">
    <property type="entry name" value="Ala_racemase/Decarboxylase_C"/>
</dbReference>
<feature type="binding site" evidence="9 11">
    <location>
        <position position="131"/>
    </location>
    <ligand>
        <name>substrate</name>
    </ligand>
</feature>
<dbReference type="AlphaFoldDB" id="A0A918K0J4"/>
<evidence type="ECO:0000256" key="10">
    <source>
        <dbReference type="PIRSR" id="PIRSR600821-50"/>
    </source>
</evidence>
<evidence type="ECO:0000256" key="2">
    <source>
        <dbReference type="ARBA" id="ARBA00001933"/>
    </source>
</evidence>
<gene>
    <name evidence="13" type="primary">alr1</name>
    <name evidence="13" type="ORF">GCM10007392_00340</name>
</gene>
<dbReference type="FunFam" id="3.20.20.10:FF:000002">
    <property type="entry name" value="Alanine racemase"/>
    <property type="match status" value="1"/>
</dbReference>
<evidence type="ECO:0000256" key="6">
    <source>
        <dbReference type="ARBA" id="ARBA00022898"/>
    </source>
</evidence>
<evidence type="ECO:0000313" key="13">
    <source>
        <dbReference type="EMBL" id="GGX38164.1"/>
    </source>
</evidence>
<dbReference type="Pfam" id="PF00842">
    <property type="entry name" value="Ala_racemase_C"/>
    <property type="match status" value="1"/>
</dbReference>
<comment type="catalytic activity">
    <reaction evidence="1 9">
        <text>L-alanine = D-alanine</text>
        <dbReference type="Rhea" id="RHEA:20249"/>
        <dbReference type="ChEBI" id="CHEBI:57416"/>
        <dbReference type="ChEBI" id="CHEBI:57972"/>
        <dbReference type="EC" id="5.1.1.1"/>
    </reaction>
</comment>
<feature type="binding site" evidence="9 11">
    <location>
        <position position="302"/>
    </location>
    <ligand>
        <name>substrate</name>
    </ligand>
</feature>
<dbReference type="SMART" id="SM01005">
    <property type="entry name" value="Ala_racemase_C"/>
    <property type="match status" value="1"/>
</dbReference>
<dbReference type="PANTHER" id="PTHR30511">
    <property type="entry name" value="ALANINE RACEMASE"/>
    <property type="match status" value="1"/>
</dbReference>